<evidence type="ECO:0008006" key="4">
    <source>
        <dbReference type="Google" id="ProtNLM"/>
    </source>
</evidence>
<reference evidence="2" key="1">
    <citation type="submission" date="2020-01" db="EMBL/GenBank/DDBJ databases">
        <title>Identification and distribution of gene clusters putatively required for synthesis of sphingolipid metabolism inhibitors in phylogenetically diverse species of the filamentous fungus Fusarium.</title>
        <authorList>
            <person name="Kim H.-S."/>
            <person name="Busman M."/>
            <person name="Brown D.W."/>
            <person name="Divon H."/>
            <person name="Uhlig S."/>
            <person name="Proctor R.H."/>
        </authorList>
    </citation>
    <scope>NUCLEOTIDE SEQUENCE</scope>
    <source>
        <strain evidence="2">NRRL 53441</strain>
    </source>
</reference>
<evidence type="ECO:0000256" key="1">
    <source>
        <dbReference type="SAM" id="SignalP"/>
    </source>
</evidence>
<organism evidence="2 3">
    <name type="scientific">Fusarium austroafricanum</name>
    <dbReference type="NCBI Taxonomy" id="2364996"/>
    <lineage>
        <taxon>Eukaryota</taxon>
        <taxon>Fungi</taxon>
        <taxon>Dikarya</taxon>
        <taxon>Ascomycota</taxon>
        <taxon>Pezizomycotina</taxon>
        <taxon>Sordariomycetes</taxon>
        <taxon>Hypocreomycetidae</taxon>
        <taxon>Hypocreales</taxon>
        <taxon>Nectriaceae</taxon>
        <taxon>Fusarium</taxon>
        <taxon>Fusarium concolor species complex</taxon>
    </lineage>
</organism>
<proteinExistence type="predicted"/>
<feature type="signal peptide" evidence="1">
    <location>
        <begin position="1"/>
        <end position="18"/>
    </location>
</feature>
<name>A0A8H4NXK4_9HYPO</name>
<sequence length="94" mass="9472">MQFSTIASIFAMASVAIAAPAPGAGHEKAPLVVRTGGSNNQPVCSAQSQQVCCQGLSCVLQVLGNGCSNTAYCCESNGNGGLINLNLLNCAKLL</sequence>
<protein>
    <recommendedName>
        <fullName evidence="4">Hydrophobin 3</fullName>
    </recommendedName>
</protein>
<dbReference type="AlphaFoldDB" id="A0A8H4NXK4"/>
<evidence type="ECO:0000313" key="2">
    <source>
        <dbReference type="EMBL" id="KAF4454889.1"/>
    </source>
</evidence>
<comment type="caution">
    <text evidence="2">The sequence shown here is derived from an EMBL/GenBank/DDBJ whole genome shotgun (WGS) entry which is preliminary data.</text>
</comment>
<accession>A0A8H4NXK4</accession>
<gene>
    <name evidence="2" type="ORF">F53441_2682</name>
</gene>
<dbReference type="EMBL" id="JAADJG010000114">
    <property type="protein sequence ID" value="KAF4454889.1"/>
    <property type="molecule type" value="Genomic_DNA"/>
</dbReference>
<keyword evidence="3" id="KW-1185">Reference proteome</keyword>
<dbReference type="Proteomes" id="UP000605986">
    <property type="component" value="Unassembled WGS sequence"/>
</dbReference>
<feature type="chain" id="PRO_5034949057" description="Hydrophobin 3" evidence="1">
    <location>
        <begin position="19"/>
        <end position="94"/>
    </location>
</feature>
<evidence type="ECO:0000313" key="3">
    <source>
        <dbReference type="Proteomes" id="UP000605986"/>
    </source>
</evidence>
<keyword evidence="1" id="KW-0732">Signal</keyword>